<reference evidence="1 2" key="1">
    <citation type="journal article" date="2015" name="Appl. Environ. Microbiol.">
        <title>Aerobic and Anaerobic Thiosulfate Oxidation by a Cold-Adapted, Subglacial Chemoautotroph.</title>
        <authorList>
            <person name="Harrold Z.R."/>
            <person name="Skidmore M.L."/>
            <person name="Hamilton T.L."/>
            <person name="Desch L."/>
            <person name="Amada K."/>
            <person name="van Gelder W."/>
            <person name="Glover K."/>
            <person name="Roden E.E."/>
            <person name="Boyd E.S."/>
        </authorList>
    </citation>
    <scope>NUCLEOTIDE SEQUENCE [LARGE SCALE GENOMIC DNA]</scope>
    <source>
        <strain evidence="1 2">RG</strain>
    </source>
</reference>
<dbReference type="Proteomes" id="UP000064243">
    <property type="component" value="Unassembled WGS sequence"/>
</dbReference>
<sequence>MTAEPESVLDFWFGPTGNAAEIAGRQRTLWFGKSTANDQAVTERFAATLVAATTGQLDHWAHTPRGRLALVIVLDQFPHHIHRDRPQAFATDPQALALSLAALAASEDRQLAAIERVFLYLPLEHAESLAMQARSVSLYEQLAHEAAADERALFDGFLDYARKHRDVVARFGHFPHRNAILERPSTPDELEFLKQPGSRF</sequence>
<protein>
    <recommendedName>
        <fullName evidence="3">Transmembrane protein</fullName>
    </recommendedName>
</protein>
<dbReference type="PANTHER" id="PTHR23004:SF7">
    <property type="entry name" value="DUF924-DOMAIN-CONTAINING PROTEIN"/>
    <property type="match status" value="1"/>
</dbReference>
<name>A0A119CV14_THIDE</name>
<dbReference type="SUPFAM" id="SSF48452">
    <property type="entry name" value="TPR-like"/>
    <property type="match status" value="1"/>
</dbReference>
<accession>A0A119CV14</accession>
<dbReference type="PATRIC" id="fig|36861.3.peg.2328"/>
<keyword evidence="2" id="KW-1185">Reference proteome</keyword>
<gene>
    <name evidence="1" type="ORF">ABW22_12715</name>
</gene>
<dbReference type="Pfam" id="PF06041">
    <property type="entry name" value="DUF924"/>
    <property type="match status" value="1"/>
</dbReference>
<evidence type="ECO:0008006" key="3">
    <source>
        <dbReference type="Google" id="ProtNLM"/>
    </source>
</evidence>
<dbReference type="InterPro" id="IPR010323">
    <property type="entry name" value="DUF924"/>
</dbReference>
<comment type="caution">
    <text evidence="1">The sequence shown here is derived from an EMBL/GenBank/DDBJ whole genome shotgun (WGS) entry which is preliminary data.</text>
</comment>
<dbReference type="InterPro" id="IPR011990">
    <property type="entry name" value="TPR-like_helical_dom_sf"/>
</dbReference>
<dbReference type="PANTHER" id="PTHR23004">
    <property type="entry name" value="DOUBLECORTIN DOMAIN CONTAINING 2"/>
    <property type="match status" value="1"/>
</dbReference>
<dbReference type="EMBL" id="LDUG01000036">
    <property type="protein sequence ID" value="KVW94247.1"/>
    <property type="molecule type" value="Genomic_DNA"/>
</dbReference>
<dbReference type="RefSeq" id="WP_059757258.1">
    <property type="nucleotide sequence ID" value="NZ_LDUG01000036.1"/>
</dbReference>
<dbReference type="Gene3D" id="1.20.58.320">
    <property type="entry name" value="TPR-like"/>
    <property type="match status" value="1"/>
</dbReference>
<dbReference type="OrthoDB" id="7593450at2"/>
<proteinExistence type="predicted"/>
<dbReference type="STRING" id="1123392.GCA_000376425_02811"/>
<dbReference type="Gene3D" id="1.25.40.10">
    <property type="entry name" value="Tetratricopeptide repeat domain"/>
    <property type="match status" value="1"/>
</dbReference>
<organism evidence="1 2">
    <name type="scientific">Thiobacillus denitrificans</name>
    <dbReference type="NCBI Taxonomy" id="36861"/>
    <lineage>
        <taxon>Bacteria</taxon>
        <taxon>Pseudomonadati</taxon>
        <taxon>Pseudomonadota</taxon>
        <taxon>Betaproteobacteria</taxon>
        <taxon>Nitrosomonadales</taxon>
        <taxon>Thiobacillaceae</taxon>
        <taxon>Thiobacillus</taxon>
    </lineage>
</organism>
<evidence type="ECO:0000313" key="1">
    <source>
        <dbReference type="EMBL" id="KVW94247.1"/>
    </source>
</evidence>
<evidence type="ECO:0000313" key="2">
    <source>
        <dbReference type="Proteomes" id="UP000064243"/>
    </source>
</evidence>
<dbReference type="AlphaFoldDB" id="A0A119CV14"/>